<keyword evidence="4" id="KW-0808">Transferase</keyword>
<proteinExistence type="predicted"/>
<dbReference type="SUPFAM" id="SSF53335">
    <property type="entry name" value="S-adenosyl-L-methionine-dependent methyltransferases"/>
    <property type="match status" value="1"/>
</dbReference>
<evidence type="ECO:0000256" key="4">
    <source>
        <dbReference type="ARBA" id="ARBA00022679"/>
    </source>
</evidence>
<protein>
    <recommendedName>
        <fullName evidence="2">protein-glutamate O-methyltransferase</fullName>
        <ecNumber evidence="2">2.1.1.80</ecNumber>
    </recommendedName>
</protein>
<dbReference type="EC" id="2.1.1.80" evidence="2"/>
<dbReference type="InterPro" id="IPR029063">
    <property type="entry name" value="SAM-dependent_MTases_sf"/>
</dbReference>
<dbReference type="Pfam" id="PF03705">
    <property type="entry name" value="CheR_N"/>
    <property type="match status" value="1"/>
</dbReference>
<name>A0A328AVV3_9CAUL</name>
<dbReference type="SMART" id="SM00138">
    <property type="entry name" value="MeTrc"/>
    <property type="match status" value="1"/>
</dbReference>
<dbReference type="InterPro" id="IPR022642">
    <property type="entry name" value="CheR_C"/>
</dbReference>
<dbReference type="InterPro" id="IPR036804">
    <property type="entry name" value="CheR_N_sf"/>
</dbReference>
<organism evidence="7 8">
    <name type="scientific">Phenylobacterium deserti</name>
    <dbReference type="NCBI Taxonomy" id="1914756"/>
    <lineage>
        <taxon>Bacteria</taxon>
        <taxon>Pseudomonadati</taxon>
        <taxon>Pseudomonadota</taxon>
        <taxon>Alphaproteobacteria</taxon>
        <taxon>Caulobacterales</taxon>
        <taxon>Caulobacteraceae</taxon>
        <taxon>Phenylobacterium</taxon>
    </lineage>
</organism>
<dbReference type="Pfam" id="PF01739">
    <property type="entry name" value="CheR"/>
    <property type="match status" value="1"/>
</dbReference>
<dbReference type="AlphaFoldDB" id="A0A328AVV3"/>
<dbReference type="InterPro" id="IPR022641">
    <property type="entry name" value="CheR_N"/>
</dbReference>
<evidence type="ECO:0000256" key="3">
    <source>
        <dbReference type="ARBA" id="ARBA00022603"/>
    </source>
</evidence>
<keyword evidence="8" id="KW-1185">Reference proteome</keyword>
<evidence type="ECO:0000256" key="5">
    <source>
        <dbReference type="ARBA" id="ARBA00022691"/>
    </source>
</evidence>
<gene>
    <name evidence="7" type="ORF">DJ018_07160</name>
</gene>
<dbReference type="SUPFAM" id="SSF47757">
    <property type="entry name" value="Chemotaxis receptor methyltransferase CheR, N-terminal domain"/>
    <property type="match status" value="1"/>
</dbReference>
<dbReference type="RefSeq" id="WP_111514145.1">
    <property type="nucleotide sequence ID" value="NZ_QFYR01000001.1"/>
</dbReference>
<dbReference type="GO" id="GO:0032259">
    <property type="term" value="P:methylation"/>
    <property type="evidence" value="ECO:0007669"/>
    <property type="project" value="UniProtKB-KW"/>
</dbReference>
<evidence type="ECO:0000256" key="1">
    <source>
        <dbReference type="ARBA" id="ARBA00001541"/>
    </source>
</evidence>
<evidence type="ECO:0000313" key="7">
    <source>
        <dbReference type="EMBL" id="RAK57694.1"/>
    </source>
</evidence>
<feature type="domain" description="CheR-type methyltransferase" evidence="6">
    <location>
        <begin position="1"/>
        <end position="244"/>
    </location>
</feature>
<evidence type="ECO:0000313" key="8">
    <source>
        <dbReference type="Proteomes" id="UP000249725"/>
    </source>
</evidence>
<dbReference type="PANTHER" id="PTHR24422">
    <property type="entry name" value="CHEMOTAXIS PROTEIN METHYLTRANSFERASE"/>
    <property type="match status" value="1"/>
</dbReference>
<comment type="caution">
    <text evidence="7">The sequence shown here is derived from an EMBL/GenBank/DDBJ whole genome shotgun (WGS) entry which is preliminary data.</text>
</comment>
<dbReference type="EMBL" id="QFYR01000001">
    <property type="protein sequence ID" value="RAK57694.1"/>
    <property type="molecule type" value="Genomic_DNA"/>
</dbReference>
<dbReference type="PRINTS" id="PR00996">
    <property type="entry name" value="CHERMTFRASE"/>
</dbReference>
<dbReference type="PROSITE" id="PS50123">
    <property type="entry name" value="CHER"/>
    <property type="match status" value="1"/>
</dbReference>
<evidence type="ECO:0000256" key="2">
    <source>
        <dbReference type="ARBA" id="ARBA00012534"/>
    </source>
</evidence>
<comment type="catalytic activity">
    <reaction evidence="1">
        <text>L-glutamyl-[protein] + S-adenosyl-L-methionine = [protein]-L-glutamate 5-O-methyl ester + S-adenosyl-L-homocysteine</text>
        <dbReference type="Rhea" id="RHEA:24452"/>
        <dbReference type="Rhea" id="RHEA-COMP:10208"/>
        <dbReference type="Rhea" id="RHEA-COMP:10311"/>
        <dbReference type="ChEBI" id="CHEBI:29973"/>
        <dbReference type="ChEBI" id="CHEBI:57856"/>
        <dbReference type="ChEBI" id="CHEBI:59789"/>
        <dbReference type="ChEBI" id="CHEBI:82795"/>
        <dbReference type="EC" id="2.1.1.80"/>
    </reaction>
</comment>
<accession>A0A328AVV3</accession>
<keyword evidence="5" id="KW-0949">S-adenosyl-L-methionine</keyword>
<dbReference type="InterPro" id="IPR050903">
    <property type="entry name" value="Bact_Chemotaxis_MeTrfase"/>
</dbReference>
<keyword evidence="3" id="KW-0489">Methyltransferase</keyword>
<dbReference type="InterPro" id="IPR000780">
    <property type="entry name" value="CheR_MeTrfase"/>
</dbReference>
<dbReference type="GO" id="GO:0008983">
    <property type="term" value="F:protein-glutamate O-methyltransferase activity"/>
    <property type="evidence" value="ECO:0007669"/>
    <property type="project" value="UniProtKB-EC"/>
</dbReference>
<dbReference type="Gene3D" id="3.40.50.150">
    <property type="entry name" value="Vaccinia Virus protein VP39"/>
    <property type="match status" value="1"/>
</dbReference>
<reference evidence="8" key="1">
    <citation type="submission" date="2018-05" db="EMBL/GenBank/DDBJ databases">
        <authorList>
            <person name="Li X."/>
        </authorList>
    </citation>
    <scope>NUCLEOTIDE SEQUENCE [LARGE SCALE GENOMIC DNA]</scope>
    <source>
        <strain evidence="8">YIM 73061</strain>
    </source>
</reference>
<dbReference type="OrthoDB" id="9816309at2"/>
<sequence>MTPREREFIAKLCAARAGLSVPADKDYLLESRLAPVARREGFGSVAELVQALRGRADEVQVWASVEAMTLPDTAFFRDGEVLEALWSALPAMAQRGSAPLRIWSAGCASGQEIYSLAMLLEERPIPGVQVELFASDIAERQLEKAQAGVYSQFEVQRGLSARRLIRHFEKRDEAFLLSRRVRQHVRWRRVNLVEDLTSLGQFDVVLCRHVLSGLTNEGRNRAVDGLVQAVAPGGLLVLSPGDDVGDRLPTFLGVPGAFGGAPTRRSAAA</sequence>
<dbReference type="Gene3D" id="1.10.155.10">
    <property type="entry name" value="Chemotaxis receptor methyltransferase CheR, N-terminal domain"/>
    <property type="match status" value="1"/>
</dbReference>
<dbReference type="Proteomes" id="UP000249725">
    <property type="component" value="Unassembled WGS sequence"/>
</dbReference>
<dbReference type="PANTHER" id="PTHR24422:SF21">
    <property type="entry name" value="CHEMOTAXIS PROTEIN METHYLTRANSFERASE 1"/>
    <property type="match status" value="1"/>
</dbReference>
<evidence type="ECO:0000259" key="6">
    <source>
        <dbReference type="PROSITE" id="PS50123"/>
    </source>
</evidence>